<evidence type="ECO:0000256" key="8">
    <source>
        <dbReference type="ARBA" id="ARBA00022840"/>
    </source>
</evidence>
<evidence type="ECO:0000259" key="14">
    <source>
        <dbReference type="PROSITE" id="PS50862"/>
    </source>
</evidence>
<gene>
    <name evidence="13 15" type="primary">pheS</name>
    <name evidence="15" type="ORF">H8B15_09450</name>
</gene>
<feature type="domain" description="Aminoacyl-transfer RNA synthetases class-II family profile" evidence="14">
    <location>
        <begin position="110"/>
        <end position="368"/>
    </location>
</feature>
<dbReference type="HAMAP" id="MF_00281">
    <property type="entry name" value="Phe_tRNA_synth_alpha1"/>
    <property type="match status" value="1"/>
</dbReference>
<dbReference type="GO" id="GO:0004826">
    <property type="term" value="F:phenylalanine-tRNA ligase activity"/>
    <property type="evidence" value="ECO:0007669"/>
    <property type="project" value="UniProtKB-EC"/>
</dbReference>
<evidence type="ECO:0000256" key="12">
    <source>
        <dbReference type="ARBA" id="ARBA00049255"/>
    </source>
</evidence>
<dbReference type="EC" id="6.1.1.20" evidence="13"/>
<keyword evidence="6 13" id="KW-0479">Metal-binding</keyword>
<comment type="similarity">
    <text evidence="2 13">Belongs to the class-II aminoacyl-tRNA synthetase family. Phe-tRNA synthetase alpha subunit type 1 subfamily.</text>
</comment>
<keyword evidence="16" id="KW-1185">Reference proteome</keyword>
<evidence type="ECO:0000256" key="13">
    <source>
        <dbReference type="HAMAP-Rule" id="MF_00281"/>
    </source>
</evidence>
<name>A0ABR7MJ85_9BACT</name>
<evidence type="ECO:0000256" key="5">
    <source>
        <dbReference type="ARBA" id="ARBA00022598"/>
    </source>
</evidence>
<dbReference type="InterPro" id="IPR045864">
    <property type="entry name" value="aa-tRNA-synth_II/BPL/LPL"/>
</dbReference>
<comment type="subcellular location">
    <subcellularLocation>
        <location evidence="1 13">Cytoplasm</location>
    </subcellularLocation>
</comment>
<comment type="cofactor">
    <cofactor evidence="13">
        <name>Mg(2+)</name>
        <dbReference type="ChEBI" id="CHEBI:18420"/>
    </cofactor>
    <text evidence="13">Binds 2 magnesium ions per tetramer.</text>
</comment>
<keyword evidence="7 13" id="KW-0547">Nucleotide-binding</keyword>
<keyword evidence="8 13" id="KW-0067">ATP-binding</keyword>
<evidence type="ECO:0000313" key="15">
    <source>
        <dbReference type="EMBL" id="MBC6611147.1"/>
    </source>
</evidence>
<keyword evidence="4 13" id="KW-0963">Cytoplasm</keyword>
<dbReference type="Gene3D" id="3.30.930.10">
    <property type="entry name" value="Bira Bifunctional Protein, Domain 2"/>
    <property type="match status" value="1"/>
</dbReference>
<comment type="caution">
    <text evidence="15">The sequence shown here is derived from an EMBL/GenBank/DDBJ whole genome shotgun (WGS) entry which is preliminary data.</text>
</comment>
<evidence type="ECO:0000256" key="2">
    <source>
        <dbReference type="ARBA" id="ARBA00010207"/>
    </source>
</evidence>
<feature type="binding site" evidence="13">
    <location>
        <position position="284"/>
    </location>
    <ligand>
        <name>Mg(2+)</name>
        <dbReference type="ChEBI" id="CHEBI:18420"/>
        <note>shared with beta subunit</note>
    </ligand>
</feature>
<comment type="subunit">
    <text evidence="3 13">Tetramer of two alpha and two beta subunits.</text>
</comment>
<dbReference type="InterPro" id="IPR002319">
    <property type="entry name" value="Phenylalanyl-tRNA_Synthase"/>
</dbReference>
<proteinExistence type="inferred from homology"/>
<dbReference type="InterPro" id="IPR004188">
    <property type="entry name" value="Phe-tRNA_ligase_II_N"/>
</dbReference>
<dbReference type="InterPro" id="IPR022911">
    <property type="entry name" value="Phe_tRNA_ligase_alpha1_bac"/>
</dbReference>
<evidence type="ECO:0000256" key="3">
    <source>
        <dbReference type="ARBA" id="ARBA00011209"/>
    </source>
</evidence>
<dbReference type="CDD" id="cd00496">
    <property type="entry name" value="PheRS_alpha_core"/>
    <property type="match status" value="1"/>
</dbReference>
<protein>
    <recommendedName>
        <fullName evidence="13">Phenylalanine--tRNA ligase alpha subunit</fullName>
        <ecNumber evidence="13">6.1.1.20</ecNumber>
    </recommendedName>
    <alternativeName>
        <fullName evidence="13">Phenylalanyl-tRNA synthetase alpha subunit</fullName>
        <shortName evidence="13">PheRS</shortName>
    </alternativeName>
</protein>
<evidence type="ECO:0000256" key="11">
    <source>
        <dbReference type="ARBA" id="ARBA00023146"/>
    </source>
</evidence>
<reference evidence="15 16" key="1">
    <citation type="submission" date="2020-08" db="EMBL/GenBank/DDBJ databases">
        <title>Hymenobacter sp.</title>
        <authorList>
            <person name="Kim M.K."/>
        </authorList>
    </citation>
    <scope>NUCLEOTIDE SEQUENCE [LARGE SCALE GENOMIC DNA]</scope>
    <source>
        <strain evidence="15 16">BT507</strain>
    </source>
</reference>
<dbReference type="SUPFAM" id="SSF46589">
    <property type="entry name" value="tRNA-binding arm"/>
    <property type="match status" value="1"/>
</dbReference>
<dbReference type="InterPro" id="IPR010978">
    <property type="entry name" value="tRNA-bd_arm"/>
</dbReference>
<dbReference type="NCBIfam" id="TIGR00468">
    <property type="entry name" value="pheS"/>
    <property type="match status" value="1"/>
</dbReference>
<sequence length="372" mass="42560">MQENITRLRADMDAYDITSPEQLEQFRIAFTGRKGQLADLFDQLKTVPQEQRRAVGQELNQLKQFAQQRFDERREQLEAAQNNAPADPTFDYTLPPTPQALGTRHPLSLVREEMVRIFSRIGFNVAEGPEIEDDWHNFTALNFPENHPARDMQDTFFIAPTAPPAHLENGEMVNSEMVSDERMTATHHLTISPSHLLRTHTSTVQVRVMESQQPPIRSIMPGRVYRNEAISARAHMMFHQVEGIFIDEGVSFADLKQTVYYFVQEMFGEAIQIRFRPSFFPFTEPSAEIDITCLICKGKGCNICKGSGWVEIGGCGMVDPAVLQQSGIDPERYSGYAWGMGIERITMLKYQIKDLRLFTENDMRFLRQFEGA</sequence>
<evidence type="ECO:0000313" key="16">
    <source>
        <dbReference type="Proteomes" id="UP000622017"/>
    </source>
</evidence>
<evidence type="ECO:0000256" key="4">
    <source>
        <dbReference type="ARBA" id="ARBA00022490"/>
    </source>
</evidence>
<organism evidence="15 16">
    <name type="scientific">Hymenobacter citatus</name>
    <dbReference type="NCBI Taxonomy" id="2763506"/>
    <lineage>
        <taxon>Bacteria</taxon>
        <taxon>Pseudomonadati</taxon>
        <taxon>Bacteroidota</taxon>
        <taxon>Cytophagia</taxon>
        <taxon>Cytophagales</taxon>
        <taxon>Hymenobacteraceae</taxon>
        <taxon>Hymenobacter</taxon>
    </lineage>
</organism>
<keyword evidence="5 13" id="KW-0436">Ligase</keyword>
<keyword evidence="10 13" id="KW-0648">Protein biosynthesis</keyword>
<evidence type="ECO:0000256" key="9">
    <source>
        <dbReference type="ARBA" id="ARBA00022842"/>
    </source>
</evidence>
<dbReference type="InterPro" id="IPR004529">
    <property type="entry name" value="Phe-tRNA-synth_IIc_asu"/>
</dbReference>
<dbReference type="PANTHER" id="PTHR11538">
    <property type="entry name" value="PHENYLALANYL-TRNA SYNTHETASE"/>
    <property type="match status" value="1"/>
</dbReference>
<accession>A0ABR7MJ85</accession>
<keyword evidence="11 13" id="KW-0030">Aminoacyl-tRNA synthetase</keyword>
<dbReference type="PROSITE" id="PS50862">
    <property type="entry name" value="AA_TRNA_LIGASE_II"/>
    <property type="match status" value="1"/>
</dbReference>
<evidence type="ECO:0000256" key="6">
    <source>
        <dbReference type="ARBA" id="ARBA00022723"/>
    </source>
</evidence>
<evidence type="ECO:0000256" key="7">
    <source>
        <dbReference type="ARBA" id="ARBA00022741"/>
    </source>
</evidence>
<dbReference type="RefSeq" id="WP_187319478.1">
    <property type="nucleotide sequence ID" value="NZ_JACSCY010000005.1"/>
</dbReference>
<dbReference type="Pfam" id="PF01409">
    <property type="entry name" value="tRNA-synt_2d"/>
    <property type="match status" value="1"/>
</dbReference>
<keyword evidence="9 13" id="KW-0460">Magnesium</keyword>
<dbReference type="EMBL" id="JACSCY010000005">
    <property type="protein sequence ID" value="MBC6611147.1"/>
    <property type="molecule type" value="Genomic_DNA"/>
</dbReference>
<comment type="catalytic activity">
    <reaction evidence="12 13">
        <text>tRNA(Phe) + L-phenylalanine + ATP = L-phenylalanyl-tRNA(Phe) + AMP + diphosphate + H(+)</text>
        <dbReference type="Rhea" id="RHEA:19413"/>
        <dbReference type="Rhea" id="RHEA-COMP:9668"/>
        <dbReference type="Rhea" id="RHEA-COMP:9699"/>
        <dbReference type="ChEBI" id="CHEBI:15378"/>
        <dbReference type="ChEBI" id="CHEBI:30616"/>
        <dbReference type="ChEBI" id="CHEBI:33019"/>
        <dbReference type="ChEBI" id="CHEBI:58095"/>
        <dbReference type="ChEBI" id="CHEBI:78442"/>
        <dbReference type="ChEBI" id="CHEBI:78531"/>
        <dbReference type="ChEBI" id="CHEBI:456215"/>
        <dbReference type="EC" id="6.1.1.20"/>
    </reaction>
</comment>
<dbReference type="PANTHER" id="PTHR11538:SF41">
    <property type="entry name" value="PHENYLALANINE--TRNA LIGASE, MITOCHONDRIAL"/>
    <property type="match status" value="1"/>
</dbReference>
<dbReference type="Proteomes" id="UP000622017">
    <property type="component" value="Unassembled WGS sequence"/>
</dbReference>
<dbReference type="InterPro" id="IPR006195">
    <property type="entry name" value="aa-tRNA-synth_II"/>
</dbReference>
<evidence type="ECO:0000256" key="10">
    <source>
        <dbReference type="ARBA" id="ARBA00022917"/>
    </source>
</evidence>
<dbReference type="SUPFAM" id="SSF55681">
    <property type="entry name" value="Class II aaRS and biotin synthetases"/>
    <property type="match status" value="1"/>
</dbReference>
<evidence type="ECO:0000256" key="1">
    <source>
        <dbReference type="ARBA" id="ARBA00004496"/>
    </source>
</evidence>
<dbReference type="Pfam" id="PF02912">
    <property type="entry name" value="Phe_tRNA-synt_N"/>
    <property type="match status" value="1"/>
</dbReference>